<protein>
    <submittedName>
        <fullName evidence="1">Uncharacterized protein</fullName>
    </submittedName>
</protein>
<dbReference type="Proteomes" id="UP001255601">
    <property type="component" value="Unassembled WGS sequence"/>
</dbReference>
<dbReference type="EMBL" id="JAVIZC010000001">
    <property type="protein sequence ID" value="MDR6100735.1"/>
    <property type="molecule type" value="Genomic_DNA"/>
</dbReference>
<comment type="caution">
    <text evidence="1">The sequence shown here is derived from an EMBL/GenBank/DDBJ whole genome shotgun (WGS) entry which is preliminary data.</text>
</comment>
<sequence>MFRIRHVVVHPGFVVTSLQSHSLRKNRKNGGVDGVRAQPIFKSLVVPVLRACRL</sequence>
<name>A0AAJ2EQ17_9HYPH</name>
<proteinExistence type="predicted"/>
<accession>A0AAJ2EQ17</accession>
<evidence type="ECO:0000313" key="1">
    <source>
        <dbReference type="EMBL" id="MDR6100735.1"/>
    </source>
</evidence>
<dbReference type="AlphaFoldDB" id="A0AAJ2EQ17"/>
<organism evidence="1 2">
    <name type="scientific">Agrobacterium larrymoorei</name>
    <dbReference type="NCBI Taxonomy" id="160699"/>
    <lineage>
        <taxon>Bacteria</taxon>
        <taxon>Pseudomonadati</taxon>
        <taxon>Pseudomonadota</taxon>
        <taxon>Alphaproteobacteria</taxon>
        <taxon>Hyphomicrobiales</taxon>
        <taxon>Rhizobiaceae</taxon>
        <taxon>Rhizobium/Agrobacterium group</taxon>
        <taxon>Agrobacterium</taxon>
    </lineage>
</organism>
<reference evidence="1" key="1">
    <citation type="submission" date="2023-08" db="EMBL/GenBank/DDBJ databases">
        <title>Functional and genomic diversity of the sorghum phyllosphere microbiome.</title>
        <authorList>
            <person name="Shade A."/>
        </authorList>
    </citation>
    <scope>NUCLEOTIDE SEQUENCE</scope>
    <source>
        <strain evidence="1">SORGH_AS_0974</strain>
    </source>
</reference>
<gene>
    <name evidence="1" type="ORF">QE369_000913</name>
</gene>
<evidence type="ECO:0000313" key="2">
    <source>
        <dbReference type="Proteomes" id="UP001255601"/>
    </source>
</evidence>